<feature type="compositionally biased region" description="Polar residues" evidence="5">
    <location>
        <begin position="344"/>
        <end position="353"/>
    </location>
</feature>
<keyword evidence="3" id="KW-0378">Hydrolase</keyword>
<feature type="compositionally biased region" description="Low complexity" evidence="5">
    <location>
        <begin position="698"/>
        <end position="710"/>
    </location>
</feature>
<gene>
    <name evidence="6" type="ORF">CHR55_27930</name>
</gene>
<comment type="similarity">
    <text evidence="1">Belongs to the cutinase family.</text>
</comment>
<comment type="caution">
    <text evidence="6">The sequence shown here is derived from an EMBL/GenBank/DDBJ whole genome shotgun (WGS) entry which is preliminary data.</text>
</comment>
<feature type="compositionally biased region" description="Low complexity" evidence="5">
    <location>
        <begin position="642"/>
        <end position="688"/>
    </location>
</feature>
<dbReference type="InterPro" id="IPR000675">
    <property type="entry name" value="Cutinase/axe"/>
</dbReference>
<dbReference type="SUPFAM" id="SSF53474">
    <property type="entry name" value="alpha/beta-Hydrolases"/>
    <property type="match status" value="1"/>
</dbReference>
<dbReference type="Gene3D" id="3.40.50.1820">
    <property type="entry name" value="alpha/beta hydrolase"/>
    <property type="match status" value="1"/>
</dbReference>
<evidence type="ECO:0000313" key="6">
    <source>
        <dbReference type="EMBL" id="PCK24077.1"/>
    </source>
</evidence>
<evidence type="ECO:0000313" key="7">
    <source>
        <dbReference type="Proteomes" id="UP000230886"/>
    </source>
</evidence>
<feature type="compositionally biased region" description="Basic residues" evidence="5">
    <location>
        <begin position="150"/>
        <end position="164"/>
    </location>
</feature>
<protein>
    <recommendedName>
        <fullName evidence="8">Cutinase family protein</fullName>
    </recommendedName>
</protein>
<evidence type="ECO:0000256" key="3">
    <source>
        <dbReference type="ARBA" id="ARBA00022801"/>
    </source>
</evidence>
<feature type="region of interest" description="Disordered" evidence="5">
    <location>
        <begin position="1"/>
        <end position="25"/>
    </location>
</feature>
<dbReference type="AlphaFoldDB" id="A0A2A5J4C5"/>
<dbReference type="PANTHER" id="PTHR33630">
    <property type="entry name" value="CUTINASE RV1984C-RELATED-RELATED"/>
    <property type="match status" value="1"/>
</dbReference>
<evidence type="ECO:0000256" key="1">
    <source>
        <dbReference type="ARBA" id="ARBA00007534"/>
    </source>
</evidence>
<dbReference type="GO" id="GO:0052689">
    <property type="term" value="F:carboxylic ester hydrolase activity"/>
    <property type="evidence" value="ECO:0007669"/>
    <property type="project" value="UniProtKB-KW"/>
</dbReference>
<dbReference type="InterPro" id="IPR029058">
    <property type="entry name" value="AB_hydrolase_fold"/>
</dbReference>
<dbReference type="Pfam" id="PF01083">
    <property type="entry name" value="Cutinase"/>
    <property type="match status" value="1"/>
</dbReference>
<feature type="compositionally biased region" description="Basic and acidic residues" evidence="5">
    <location>
        <begin position="71"/>
        <end position="86"/>
    </location>
</feature>
<evidence type="ECO:0000256" key="2">
    <source>
        <dbReference type="ARBA" id="ARBA00022487"/>
    </source>
</evidence>
<keyword evidence="2" id="KW-0719">Serine esterase</keyword>
<feature type="region of interest" description="Disordered" evidence="5">
    <location>
        <begin position="642"/>
        <end position="716"/>
    </location>
</feature>
<dbReference type="Proteomes" id="UP000230886">
    <property type="component" value="Unassembled WGS sequence"/>
</dbReference>
<reference evidence="6 7" key="1">
    <citation type="submission" date="2017-07" db="EMBL/GenBank/DDBJ databases">
        <title>Draft sequence of Rhodococcus enclensis 23b-28.</title>
        <authorList>
            <person name="Besaury L."/>
            <person name="Sancelme M."/>
            <person name="Amato P."/>
            <person name="Lallement A."/>
            <person name="Delort A.-M."/>
        </authorList>
    </citation>
    <scope>NUCLEOTIDE SEQUENCE [LARGE SCALE GENOMIC DNA]</scope>
    <source>
        <strain evidence="6 7">23b-28</strain>
    </source>
</reference>
<organism evidence="6 7">
    <name type="scientific">Rhodococcus qingshengii</name>
    <dbReference type="NCBI Taxonomy" id="334542"/>
    <lineage>
        <taxon>Bacteria</taxon>
        <taxon>Bacillati</taxon>
        <taxon>Actinomycetota</taxon>
        <taxon>Actinomycetes</taxon>
        <taxon>Mycobacteriales</taxon>
        <taxon>Nocardiaceae</taxon>
        <taxon>Rhodococcus</taxon>
        <taxon>Rhodococcus erythropolis group</taxon>
    </lineage>
</organism>
<accession>A0A2A5J4C5</accession>
<feature type="compositionally biased region" description="Basic residues" evidence="5">
    <location>
        <begin position="87"/>
        <end position="103"/>
    </location>
</feature>
<proteinExistence type="inferred from homology"/>
<dbReference type="SMART" id="SM01110">
    <property type="entry name" value="Cutinase"/>
    <property type="match status" value="1"/>
</dbReference>
<feature type="region of interest" description="Disordered" evidence="5">
    <location>
        <begin position="48"/>
        <end position="168"/>
    </location>
</feature>
<sequence>MGLRARGAVGSPHARGTERRRCGTRVRSLTPDRVRSFSDLRRRKPFACTASRSAPGRCVGRDRPGGVQSRRLREPSSLRPGMDREHPRRTHVGIGRGGRRRSPSRLDAGGRSPQCPYGGPDRSGAPDRSRPVVGRRRTNRDLGDGQRCRAGLHRSRRRRTKPRCSRADAVNKHIRREIRMRYAKGITTAVTATVVLALAGTSLANAAPTSGDSAPMPCTALGVFGVQGTNQSAPDAGPTIDSGFLGMSVMVPLLQSAAGEVSRMLVPYAADFGWRGATYEQSMTEGVDKTSQAISDYTDRCPSSMIAVTGYSQGAQIADTVIRNIGSGKGPITADKLAAGALFSSPNRPQGASTFPGGSSGQSSPTPPKGVATSALSDLTVTTPTPADGGGIAPNYAASSGYGSVAGRVASFCTDGDLACATPQDATLARTVTNIAGQLHLEQQDPQKTLVDLAGALGGATIRTAADVVNDDINFSGGRFTVQSSGKTILGRLSTNSDPRSATPDADADVIRAVIKTGVMGLQAGIAVAKKVLTLDTIGALATVGMANPPAALGILAAKVGDAAMSLFPPSTGTQIQKYIYNEVQRGISDNKDLLKMATQVKYWDTARNHGTYDSIPVGGQGQTPAKFTVEWFSTLAKELSSGSTSAGASTTKTAGATTRPSGTPSAAPSSSTPLTSSVSATTSAVSPEIVGPGGAFAPAQIPTPTRAPAAAPPAQ</sequence>
<evidence type="ECO:0000256" key="5">
    <source>
        <dbReference type="SAM" id="MobiDB-lite"/>
    </source>
</evidence>
<feature type="region of interest" description="Disordered" evidence="5">
    <location>
        <begin position="343"/>
        <end position="373"/>
    </location>
</feature>
<dbReference type="PANTHER" id="PTHR33630:SF9">
    <property type="entry name" value="CUTINASE 4"/>
    <property type="match status" value="1"/>
</dbReference>
<name>A0A2A5J4C5_RHOSG</name>
<evidence type="ECO:0008006" key="8">
    <source>
        <dbReference type="Google" id="ProtNLM"/>
    </source>
</evidence>
<evidence type="ECO:0000256" key="4">
    <source>
        <dbReference type="ARBA" id="ARBA00023157"/>
    </source>
</evidence>
<keyword evidence="4" id="KW-1015">Disulfide bond</keyword>
<dbReference type="EMBL" id="NOVD01000038">
    <property type="protein sequence ID" value="PCK24077.1"/>
    <property type="molecule type" value="Genomic_DNA"/>
</dbReference>